<comment type="pathway">
    <text evidence="8">Cell wall biogenesis; peptidoglycan biosynthesis.</text>
</comment>
<evidence type="ECO:0000256" key="4">
    <source>
        <dbReference type="ARBA" id="ARBA00022960"/>
    </source>
</evidence>
<dbReference type="GO" id="GO:0034204">
    <property type="term" value="P:lipid translocation"/>
    <property type="evidence" value="ECO:0007669"/>
    <property type="project" value="TreeGrafter"/>
</dbReference>
<feature type="transmembrane region" description="Helical" evidence="8">
    <location>
        <begin position="411"/>
        <end position="430"/>
    </location>
</feature>
<dbReference type="EMBL" id="MJAT01000022">
    <property type="protein sequence ID" value="OEH85476.1"/>
    <property type="molecule type" value="Genomic_DNA"/>
</dbReference>
<sequence length="518" mass="57262">MVEDHKRTLIKSGMIIVVATFIGRLFGFVREIFISAQYGTSAQAEAYFIAITIPTILIAVLPGALNSVCTPLFAEYKAKGDIKGLQGLFNTVTSLVLLGSLVLSILGGFFSAEIVSVLAPGFTGEVRELTIELVTLMVPAITLIGLISIFWSYLNAQQHFLMPSLGPLVASVIVIVSIFTLVPVYGIHGLTVGTVISFLFQGLVMYPTLRKSGIKFGLALQFKNPAVKRFFILMIPIVLGMSINQLNVIVDRMLGSGLEEGKFAAYIYATRIYQLPIGIFVGAITLPLFPVLSKYASEQNIDQLIATMWNGLKMLAFIMLPVTAILMILGEPIVRLLFEREEFTRESTIETNWALMFLALGFFPYAARDLLARVFYSLQDTRTPVIINTITITLNVIFSIILVRYLDQGGLGLGMALGGFANFMIMLWAIRRKLGLVVDRQSLVEIGKIMVATISILILLIGFKANVSYNETFIIELIYMVTMMMIIGVIYIFMLHLLKVETAKALLNLLFLKKSTKS</sequence>
<feature type="transmembrane region" description="Helical" evidence="8">
    <location>
        <begin position="353"/>
        <end position="371"/>
    </location>
</feature>
<evidence type="ECO:0000256" key="1">
    <source>
        <dbReference type="ARBA" id="ARBA00004651"/>
    </source>
</evidence>
<reference evidence="10 11" key="1">
    <citation type="submission" date="2016-09" db="EMBL/GenBank/DDBJ databases">
        <title>Desulfuribacillus arsenicus sp. nov., an obligately anaerobic, dissimilatory arsenic- and antimonate-reducing bacterium isolated from anoxic sediments.</title>
        <authorList>
            <person name="Abin C.A."/>
            <person name="Hollibaugh J.T."/>
        </authorList>
    </citation>
    <scope>NUCLEOTIDE SEQUENCE [LARGE SCALE GENOMIC DNA]</scope>
    <source>
        <strain evidence="10 11">MLFW-2</strain>
    </source>
</reference>
<feature type="transmembrane region" description="Helical" evidence="8">
    <location>
        <begin position="165"/>
        <end position="184"/>
    </location>
</feature>
<organism evidence="10 11">
    <name type="scientific">Desulfuribacillus stibiiarsenatis</name>
    <dbReference type="NCBI Taxonomy" id="1390249"/>
    <lineage>
        <taxon>Bacteria</taxon>
        <taxon>Bacillati</taxon>
        <taxon>Bacillota</taxon>
        <taxon>Desulfuribacillia</taxon>
        <taxon>Desulfuribacillales</taxon>
        <taxon>Desulfuribacillaceae</taxon>
        <taxon>Desulfuribacillus</taxon>
    </lineage>
</organism>
<feature type="transmembrane region" description="Helical" evidence="8">
    <location>
        <begin position="272"/>
        <end position="293"/>
    </location>
</feature>
<keyword evidence="3 8" id="KW-0812">Transmembrane</keyword>
<dbReference type="STRING" id="1390249.BHU72_05160"/>
<feature type="transmembrane region" description="Helical" evidence="8">
    <location>
        <begin position="230"/>
        <end position="250"/>
    </location>
</feature>
<comment type="caution">
    <text evidence="10">The sequence shown here is derived from an EMBL/GenBank/DDBJ whole genome shotgun (WGS) entry which is preliminary data.</text>
</comment>
<keyword evidence="2 8" id="KW-1003">Cell membrane</keyword>
<protein>
    <recommendedName>
        <fullName evidence="8">Probable lipid II flippase MurJ</fullName>
    </recommendedName>
</protein>
<evidence type="ECO:0000256" key="8">
    <source>
        <dbReference type="HAMAP-Rule" id="MF_02078"/>
    </source>
</evidence>
<name>A0A1E5L5T6_9FIRM</name>
<keyword evidence="7 8" id="KW-0472">Membrane</keyword>
<feature type="transmembrane region" description="Helical" evidence="8">
    <location>
        <begin position="46"/>
        <end position="74"/>
    </location>
</feature>
<proteinExistence type="inferred from homology"/>
<dbReference type="GO" id="GO:0015648">
    <property type="term" value="F:lipid-linked peptidoglycan transporter activity"/>
    <property type="evidence" value="ECO:0007669"/>
    <property type="project" value="UniProtKB-UniRule"/>
</dbReference>
<feature type="transmembrane region" description="Helical" evidence="8">
    <location>
        <begin position="190"/>
        <end position="209"/>
    </location>
</feature>
<dbReference type="RefSeq" id="WP_069702303.1">
    <property type="nucleotide sequence ID" value="NZ_MJAT01000022.1"/>
</dbReference>
<feature type="transmembrane region" description="Helical" evidence="8">
    <location>
        <begin position="442"/>
        <end position="465"/>
    </location>
</feature>
<dbReference type="GO" id="GO:0071555">
    <property type="term" value="P:cell wall organization"/>
    <property type="evidence" value="ECO:0007669"/>
    <property type="project" value="UniProtKB-UniRule"/>
</dbReference>
<dbReference type="PIRSF" id="PIRSF002869">
    <property type="entry name" value="MviN"/>
    <property type="match status" value="1"/>
</dbReference>
<evidence type="ECO:0000256" key="6">
    <source>
        <dbReference type="ARBA" id="ARBA00022989"/>
    </source>
</evidence>
<dbReference type="Proteomes" id="UP000095255">
    <property type="component" value="Unassembled WGS sequence"/>
</dbReference>
<feature type="transmembrane region" description="Helical" evidence="8">
    <location>
        <begin position="12"/>
        <end position="34"/>
    </location>
</feature>
<evidence type="ECO:0000256" key="9">
    <source>
        <dbReference type="PIRNR" id="PIRNR002869"/>
    </source>
</evidence>
<dbReference type="NCBIfam" id="TIGR01695">
    <property type="entry name" value="murJ_mviN"/>
    <property type="match status" value="1"/>
</dbReference>
<feature type="transmembrane region" description="Helical" evidence="8">
    <location>
        <begin position="383"/>
        <end position="405"/>
    </location>
</feature>
<evidence type="ECO:0000313" key="10">
    <source>
        <dbReference type="EMBL" id="OEH85476.1"/>
    </source>
</evidence>
<feature type="transmembrane region" description="Helical" evidence="8">
    <location>
        <begin position="314"/>
        <end position="333"/>
    </location>
</feature>
<feature type="transmembrane region" description="Helical" evidence="8">
    <location>
        <begin position="477"/>
        <end position="498"/>
    </location>
</feature>
<keyword evidence="8 9" id="KW-0813">Transport</keyword>
<dbReference type="GO" id="GO:0005886">
    <property type="term" value="C:plasma membrane"/>
    <property type="evidence" value="ECO:0007669"/>
    <property type="project" value="UniProtKB-SubCell"/>
</dbReference>
<keyword evidence="11" id="KW-1185">Reference proteome</keyword>
<comment type="similarity">
    <text evidence="8 9">Belongs to the MurJ/MviN family.</text>
</comment>
<comment type="function">
    <text evidence="8 9">Involved in peptidoglycan biosynthesis. Transports lipid-linked peptidoglycan precursors from the inner to the outer leaflet of the cytoplasmic membrane.</text>
</comment>
<feature type="transmembrane region" description="Helical" evidence="8">
    <location>
        <begin position="131"/>
        <end position="153"/>
    </location>
</feature>
<comment type="subcellular location">
    <subcellularLocation>
        <location evidence="1 8">Cell membrane</location>
        <topology evidence="1 8">Multi-pass membrane protein</topology>
    </subcellularLocation>
</comment>
<keyword evidence="4 8" id="KW-0133">Cell shape</keyword>
<dbReference type="GO" id="GO:0008360">
    <property type="term" value="P:regulation of cell shape"/>
    <property type="evidence" value="ECO:0007669"/>
    <property type="project" value="UniProtKB-UniRule"/>
</dbReference>
<dbReference type="UniPathway" id="UPA00219"/>
<evidence type="ECO:0000256" key="5">
    <source>
        <dbReference type="ARBA" id="ARBA00022984"/>
    </source>
</evidence>
<keyword evidence="6 8" id="KW-1133">Transmembrane helix</keyword>
<dbReference type="HAMAP" id="MF_02078">
    <property type="entry name" value="MurJ_MviN"/>
    <property type="match status" value="1"/>
</dbReference>
<feature type="transmembrane region" description="Helical" evidence="8">
    <location>
        <begin position="95"/>
        <end position="119"/>
    </location>
</feature>
<dbReference type="OrthoDB" id="9804143at2"/>
<dbReference type="CDD" id="cd13123">
    <property type="entry name" value="MATE_MurJ_like"/>
    <property type="match status" value="1"/>
</dbReference>
<evidence type="ECO:0000256" key="3">
    <source>
        <dbReference type="ARBA" id="ARBA00022692"/>
    </source>
</evidence>
<gene>
    <name evidence="8" type="primary">murJ</name>
    <name evidence="10" type="ORF">BHU72_05160</name>
</gene>
<dbReference type="InterPro" id="IPR051050">
    <property type="entry name" value="Lipid_II_flippase_MurJ/MviN"/>
</dbReference>
<evidence type="ECO:0000256" key="7">
    <source>
        <dbReference type="ARBA" id="ARBA00023136"/>
    </source>
</evidence>
<dbReference type="PANTHER" id="PTHR47019:SF1">
    <property type="entry name" value="LIPID II FLIPPASE MURJ"/>
    <property type="match status" value="1"/>
</dbReference>
<dbReference type="AlphaFoldDB" id="A0A1E5L5T6"/>
<dbReference type="Pfam" id="PF03023">
    <property type="entry name" value="MurJ"/>
    <property type="match status" value="1"/>
</dbReference>
<evidence type="ECO:0000313" key="11">
    <source>
        <dbReference type="Proteomes" id="UP000095255"/>
    </source>
</evidence>
<dbReference type="GO" id="GO:0009252">
    <property type="term" value="P:peptidoglycan biosynthetic process"/>
    <property type="evidence" value="ECO:0007669"/>
    <property type="project" value="UniProtKB-UniRule"/>
</dbReference>
<keyword evidence="5 8" id="KW-0573">Peptidoglycan synthesis</keyword>
<dbReference type="InterPro" id="IPR004268">
    <property type="entry name" value="MurJ"/>
</dbReference>
<evidence type="ECO:0000256" key="2">
    <source>
        <dbReference type="ARBA" id="ARBA00022475"/>
    </source>
</evidence>
<keyword evidence="8 9" id="KW-0961">Cell wall biogenesis/degradation</keyword>
<accession>A0A1E5L5T6</accession>
<dbReference type="PANTHER" id="PTHR47019">
    <property type="entry name" value="LIPID II FLIPPASE MURJ"/>
    <property type="match status" value="1"/>
</dbReference>
<dbReference type="PRINTS" id="PR01806">
    <property type="entry name" value="VIRFACTRMVIN"/>
</dbReference>